<dbReference type="GO" id="GO:1990931">
    <property type="term" value="F:mRNA N6-methyladenosine dioxygenase activity"/>
    <property type="evidence" value="ECO:0007669"/>
    <property type="project" value="UniProtKB-EC"/>
</dbReference>
<dbReference type="Pfam" id="PF12934">
    <property type="entry name" value="FTO_CTD"/>
    <property type="match status" value="1"/>
</dbReference>
<dbReference type="InterPro" id="IPR024367">
    <property type="entry name" value="FTO_cat_dom"/>
</dbReference>
<dbReference type="GO" id="GO:0005737">
    <property type="term" value="C:cytoplasm"/>
    <property type="evidence" value="ECO:0007669"/>
    <property type="project" value="UniProtKB-SubCell"/>
</dbReference>
<evidence type="ECO:0000256" key="22">
    <source>
        <dbReference type="ARBA" id="ARBA00048582"/>
    </source>
</evidence>
<feature type="signal peptide" evidence="26">
    <location>
        <begin position="1"/>
        <end position="15"/>
    </location>
</feature>
<dbReference type="GO" id="GO:0006307">
    <property type="term" value="P:DNA alkylation repair"/>
    <property type="evidence" value="ECO:0007669"/>
    <property type="project" value="InterPro"/>
</dbReference>
<protein>
    <recommendedName>
        <fullName evidence="6">Alpha-ketoglutarate-dependent dioxygenase FTO</fullName>
        <ecNumber evidence="5">1.14.11.53</ecNumber>
    </recommendedName>
    <alternativeName>
        <fullName evidence="16">Fat mass and obesity-associated protein</fullName>
    </alternativeName>
    <alternativeName>
        <fullName evidence="13">U6 small nuclear RNA (2'-O-methyladenosine-N(6)-)-demethylase FTO</fullName>
    </alternativeName>
    <alternativeName>
        <fullName evidence="14">U6 small nuclear RNA N(6)-methyladenosine-demethylase FTO</fullName>
    </alternativeName>
    <alternativeName>
        <fullName evidence="17">mRNA (2'-O-methyladenosine-N(6)-)-demethylase FTO</fullName>
    </alternativeName>
    <alternativeName>
        <fullName evidence="18">mRNA N(6)-methyladenosine demethylase FTO</fullName>
    </alternativeName>
    <alternativeName>
        <fullName evidence="15">tRNA N1-methyl adenine demethylase FTO</fullName>
    </alternativeName>
</protein>
<dbReference type="OrthoDB" id="46257at2759"/>
<dbReference type="Gene3D" id="2.60.120.590">
    <property type="entry name" value="Alpha-ketoglutarate-dependent dioxygenase AlkB-like"/>
    <property type="match status" value="2"/>
</dbReference>
<evidence type="ECO:0000256" key="2">
    <source>
        <dbReference type="ARBA" id="ARBA00004324"/>
    </source>
</evidence>
<evidence type="ECO:0000256" key="5">
    <source>
        <dbReference type="ARBA" id="ARBA00012931"/>
    </source>
</evidence>
<evidence type="ECO:0000256" key="6">
    <source>
        <dbReference type="ARBA" id="ARBA00013477"/>
    </source>
</evidence>
<comment type="cofactor">
    <cofactor evidence="1">
        <name>Fe(2+)</name>
        <dbReference type="ChEBI" id="CHEBI:29033"/>
    </cofactor>
</comment>
<evidence type="ECO:0000256" key="13">
    <source>
        <dbReference type="ARBA" id="ARBA00030404"/>
    </source>
</evidence>
<dbReference type="PANTHER" id="PTHR31291">
    <property type="entry name" value="ALPHA-KETOGLUTARATE-DEPENDENT DIOXYGENASE FTO"/>
    <property type="match status" value="1"/>
</dbReference>
<dbReference type="GO" id="GO:0035516">
    <property type="term" value="F:broad specificity oxidative DNA demethylase activity"/>
    <property type="evidence" value="ECO:0007669"/>
    <property type="project" value="InterPro"/>
</dbReference>
<dbReference type="GO" id="GO:0008198">
    <property type="term" value="F:ferrous iron binding"/>
    <property type="evidence" value="ECO:0007669"/>
    <property type="project" value="TreeGrafter"/>
</dbReference>
<evidence type="ECO:0000256" key="16">
    <source>
        <dbReference type="ARBA" id="ARBA00031046"/>
    </source>
</evidence>
<comment type="catalytic activity">
    <reaction evidence="22">
        <text>a 5'-end (N(7)-methyl 5'-triphosphoguanosine)-(N(6),2'-O-dimethyladenosine) in U6 snRNA + 2-oxoglutarate + O2 = a 5'-end (N(7)-methyl 5'-triphosphoguanosine)-(2'-O-methyladenosine) in U6 snRNA + formaldehyde + succinate + CO2</text>
        <dbReference type="Rhea" id="RHEA:57904"/>
        <dbReference type="Rhea" id="RHEA-COMP:15030"/>
        <dbReference type="Rhea" id="RHEA-COMP:15031"/>
        <dbReference type="ChEBI" id="CHEBI:15379"/>
        <dbReference type="ChEBI" id="CHEBI:16526"/>
        <dbReference type="ChEBI" id="CHEBI:16810"/>
        <dbReference type="ChEBI" id="CHEBI:16842"/>
        <dbReference type="ChEBI" id="CHEBI:30031"/>
        <dbReference type="ChEBI" id="CHEBI:85958"/>
        <dbReference type="ChEBI" id="CHEBI:85959"/>
    </reaction>
</comment>
<comment type="catalytic activity">
    <reaction evidence="21">
        <text>an N(6)-methyladenosine in mRNA + 2-oxoglutarate + O2 = an adenosine in mRNA + formaldehyde + succinate + CO2</text>
        <dbReference type="Rhea" id="RHEA:49520"/>
        <dbReference type="Rhea" id="RHEA-COMP:12414"/>
        <dbReference type="Rhea" id="RHEA-COMP:12417"/>
        <dbReference type="ChEBI" id="CHEBI:15379"/>
        <dbReference type="ChEBI" id="CHEBI:16526"/>
        <dbReference type="ChEBI" id="CHEBI:16810"/>
        <dbReference type="ChEBI" id="CHEBI:16842"/>
        <dbReference type="ChEBI" id="CHEBI:30031"/>
        <dbReference type="ChEBI" id="CHEBI:74411"/>
        <dbReference type="ChEBI" id="CHEBI:74449"/>
        <dbReference type="EC" id="1.14.11.53"/>
    </reaction>
</comment>
<evidence type="ECO:0000313" key="29">
    <source>
        <dbReference type="RefSeq" id="XP_023386435.1"/>
    </source>
</evidence>
<dbReference type="GO" id="GO:0016607">
    <property type="term" value="C:nuclear speck"/>
    <property type="evidence" value="ECO:0007669"/>
    <property type="project" value="UniProtKB-SubCell"/>
</dbReference>
<evidence type="ECO:0000313" key="28">
    <source>
        <dbReference type="Proteomes" id="UP000515202"/>
    </source>
</evidence>
<evidence type="ECO:0000256" key="12">
    <source>
        <dbReference type="ARBA" id="ARBA00023242"/>
    </source>
</evidence>
<evidence type="ECO:0000256" key="10">
    <source>
        <dbReference type="ARBA" id="ARBA00023002"/>
    </source>
</evidence>
<evidence type="ECO:0000256" key="9">
    <source>
        <dbReference type="ARBA" id="ARBA00022964"/>
    </source>
</evidence>
<feature type="chain" id="PRO_5028056164" description="Alpha-ketoglutarate-dependent dioxygenase FTO" evidence="26">
    <location>
        <begin position="16"/>
        <end position="360"/>
    </location>
</feature>
<proteinExistence type="inferred from homology"/>
<feature type="compositionally biased region" description="Acidic residues" evidence="25">
    <location>
        <begin position="107"/>
        <end position="116"/>
    </location>
</feature>
<name>A0A6P6CHG3_PTEVA</name>
<dbReference type="FunFam" id="1.20.58.1470:FF:000001">
    <property type="entry name" value="FTO, alpha-ketoglutarate dependent dioxygenase"/>
    <property type="match status" value="1"/>
</dbReference>
<evidence type="ECO:0000256" key="17">
    <source>
        <dbReference type="ARBA" id="ARBA00032169"/>
    </source>
</evidence>
<dbReference type="SMART" id="SM01223">
    <property type="entry name" value="FTO_NTD"/>
    <property type="match status" value="1"/>
</dbReference>
<evidence type="ECO:0000256" key="8">
    <source>
        <dbReference type="ARBA" id="ARBA00022723"/>
    </source>
</evidence>
<evidence type="ECO:0000256" key="24">
    <source>
        <dbReference type="ARBA" id="ARBA00049565"/>
    </source>
</evidence>
<comment type="catalytic activity">
    <reaction evidence="24">
        <text>a 5'-end (N(7)-methyl 5'-triphosphoguanosine)-(N(6),2'-O-dimethyladenosine) in mRNA + 2-oxoglutarate + O2 = a 5'-end (N(7)-methyl 5'-triphosphoguanosine)-(2'-O-methyladenosine) in mRNA + formaldehyde + succinate + CO2</text>
        <dbReference type="Rhea" id="RHEA:57896"/>
        <dbReference type="Rhea" id="RHEA-COMP:11518"/>
        <dbReference type="Rhea" id="RHEA-COMP:11519"/>
        <dbReference type="ChEBI" id="CHEBI:15379"/>
        <dbReference type="ChEBI" id="CHEBI:16526"/>
        <dbReference type="ChEBI" id="CHEBI:16810"/>
        <dbReference type="ChEBI" id="CHEBI:16842"/>
        <dbReference type="ChEBI" id="CHEBI:30031"/>
        <dbReference type="ChEBI" id="CHEBI:85958"/>
        <dbReference type="ChEBI" id="CHEBI:85959"/>
    </reaction>
</comment>
<comment type="subcellular location">
    <subcellularLocation>
        <location evidence="3">Cytoplasm</location>
    </subcellularLocation>
    <subcellularLocation>
        <location evidence="2">Nucleus speckle</location>
    </subcellularLocation>
</comment>
<dbReference type="EC" id="1.14.11.53" evidence="5"/>
<dbReference type="InterPro" id="IPR037151">
    <property type="entry name" value="AlkB-like_sf"/>
</dbReference>
<dbReference type="GeneID" id="105292080"/>
<dbReference type="CTD" id="79068"/>
<keyword evidence="28" id="KW-1185">Reference proteome</keyword>
<reference evidence="29" key="1">
    <citation type="submission" date="2025-08" db="UniProtKB">
        <authorList>
            <consortium name="RefSeq"/>
        </authorList>
    </citation>
    <scope>IDENTIFICATION</scope>
    <source>
        <tissue evidence="29">Kidney</tissue>
    </source>
</reference>
<feature type="domain" description="Alpha-ketoglutarate-dependent dioxygenase FTO catalytic" evidence="27">
    <location>
        <begin position="36"/>
        <end position="181"/>
    </location>
</feature>
<evidence type="ECO:0000256" key="26">
    <source>
        <dbReference type="SAM" id="SignalP"/>
    </source>
</evidence>
<organism evidence="28 29">
    <name type="scientific">Pteropus vampyrus</name>
    <name type="common">Large flying fox</name>
    <dbReference type="NCBI Taxonomy" id="132908"/>
    <lineage>
        <taxon>Eukaryota</taxon>
        <taxon>Metazoa</taxon>
        <taxon>Chordata</taxon>
        <taxon>Craniata</taxon>
        <taxon>Vertebrata</taxon>
        <taxon>Euteleostomi</taxon>
        <taxon>Mammalia</taxon>
        <taxon>Eutheria</taxon>
        <taxon>Laurasiatheria</taxon>
        <taxon>Chiroptera</taxon>
        <taxon>Yinpterochiroptera</taxon>
        <taxon>Pteropodoidea</taxon>
        <taxon>Pteropodidae</taxon>
        <taxon>Pteropodinae</taxon>
        <taxon>Pteropus</taxon>
    </lineage>
</organism>
<dbReference type="PANTHER" id="PTHR31291:SF2">
    <property type="entry name" value="ALPHA-KETOGLUTARATE-DEPENDENT DIOXYGENASE FTO"/>
    <property type="match status" value="1"/>
</dbReference>
<keyword evidence="7" id="KW-0963">Cytoplasm</keyword>
<keyword evidence="8" id="KW-0479">Metal-binding</keyword>
<dbReference type="Gene3D" id="1.20.58.1470">
    <property type="entry name" value="FTO C-terminal domain"/>
    <property type="match status" value="1"/>
</dbReference>
<evidence type="ECO:0000256" key="7">
    <source>
        <dbReference type="ARBA" id="ARBA00022490"/>
    </source>
</evidence>
<dbReference type="GO" id="GO:0040014">
    <property type="term" value="P:regulation of multicellular organism growth"/>
    <property type="evidence" value="ECO:0007669"/>
    <property type="project" value="InterPro"/>
</dbReference>
<comment type="catalytic activity">
    <reaction evidence="20">
        <text>an N(1)-methyladenosine in tRNA + 2-oxoglutarate + O2 = an adenosine in tRNA + formaldehyde + succinate + CO2</text>
        <dbReference type="Rhea" id="RHEA:54576"/>
        <dbReference type="Rhea" id="RHEA-COMP:10242"/>
        <dbReference type="Rhea" id="RHEA-COMP:12312"/>
        <dbReference type="ChEBI" id="CHEBI:15379"/>
        <dbReference type="ChEBI" id="CHEBI:16526"/>
        <dbReference type="ChEBI" id="CHEBI:16810"/>
        <dbReference type="ChEBI" id="CHEBI:16842"/>
        <dbReference type="ChEBI" id="CHEBI:30031"/>
        <dbReference type="ChEBI" id="CHEBI:74411"/>
        <dbReference type="ChEBI" id="CHEBI:74491"/>
    </reaction>
</comment>
<evidence type="ECO:0000256" key="15">
    <source>
        <dbReference type="ARBA" id="ARBA00030557"/>
    </source>
</evidence>
<evidence type="ECO:0000256" key="19">
    <source>
        <dbReference type="ARBA" id="ARBA00046452"/>
    </source>
</evidence>
<evidence type="ECO:0000259" key="27">
    <source>
        <dbReference type="SMART" id="SM01223"/>
    </source>
</evidence>
<keyword evidence="11" id="KW-0408">Iron</keyword>
<accession>A0A6P6CHG3</accession>
<sequence>MFAQAPWLLIGLIMAEKLRLLEELEDTWLPYLTPKDDEFYQQWQLKYPKLILREAGSVPETLHQEVQAAFLSLHKHGCLFRDLVRVQGKDVLTPVSRILIGNPATGPEEESEDDPQLEGRDPDIWHVGFKISWDIETPGLAIPLHQGDCYFMLDDLNATHQHCVLAGLPPRFSSTHRVAECSTGTLDYILQRCQLALQNVRDQADNGDVSLKSLEPAVLKQGEEIHNEVEFEWLRQFWFQGNRYKKCTDWWHQPVAQLEELWKKMEFVTNAVLHEVRREGVPTEQRNEIVTAILTSLTTRQNLRREWRARCQSRIARTLPVDQKPECRPHWEKEDASMPLPFELTDIVSELRGLLAEARA</sequence>
<evidence type="ECO:0000256" key="25">
    <source>
        <dbReference type="SAM" id="MobiDB-lite"/>
    </source>
</evidence>
<dbReference type="KEGG" id="pvp:105292080"/>
<dbReference type="Proteomes" id="UP000515202">
    <property type="component" value="Unplaced"/>
</dbReference>
<keyword evidence="26" id="KW-0732">Signal</keyword>
<evidence type="ECO:0000256" key="3">
    <source>
        <dbReference type="ARBA" id="ARBA00004496"/>
    </source>
</evidence>
<comment type="subunit">
    <text evidence="19">Monomer. May also exist as homodimer.</text>
</comment>
<dbReference type="InterPro" id="IPR024366">
    <property type="entry name" value="FTO_C"/>
</dbReference>
<dbReference type="Pfam" id="PF12933">
    <property type="entry name" value="FTO_NTD"/>
    <property type="match status" value="2"/>
</dbReference>
<evidence type="ECO:0000256" key="14">
    <source>
        <dbReference type="ARBA" id="ARBA00030546"/>
    </source>
</evidence>
<evidence type="ECO:0000256" key="20">
    <source>
        <dbReference type="ARBA" id="ARBA00047457"/>
    </source>
</evidence>
<dbReference type="AlphaFoldDB" id="A0A6P6CHG3"/>
<keyword evidence="9 29" id="KW-0223">Dioxygenase</keyword>
<evidence type="ECO:0000256" key="18">
    <source>
        <dbReference type="ARBA" id="ARBA00032950"/>
    </source>
</evidence>
<dbReference type="InterPro" id="IPR032868">
    <property type="entry name" value="FTO"/>
</dbReference>
<evidence type="ECO:0000256" key="11">
    <source>
        <dbReference type="ARBA" id="ARBA00023004"/>
    </source>
</evidence>
<gene>
    <name evidence="29" type="primary">FTO</name>
</gene>
<comment type="catalytic activity">
    <reaction evidence="23">
        <text>N(6)-methyladenosine in U6 snRNA + 2-oxoglutarate + O2 = adenosine in U6 snRNA + formaldehyde + succinate + CO2</text>
        <dbReference type="Rhea" id="RHEA:57900"/>
        <dbReference type="Rhea" id="RHEA-COMP:13573"/>
        <dbReference type="Rhea" id="RHEA-COMP:13574"/>
        <dbReference type="ChEBI" id="CHEBI:15379"/>
        <dbReference type="ChEBI" id="CHEBI:16526"/>
        <dbReference type="ChEBI" id="CHEBI:16810"/>
        <dbReference type="ChEBI" id="CHEBI:16842"/>
        <dbReference type="ChEBI" id="CHEBI:30031"/>
        <dbReference type="ChEBI" id="CHEBI:74411"/>
        <dbReference type="ChEBI" id="CHEBI:74449"/>
    </reaction>
</comment>
<dbReference type="InterPro" id="IPR038413">
    <property type="entry name" value="FTO_C_sf"/>
</dbReference>
<keyword evidence="12" id="KW-0539">Nucleus</keyword>
<feature type="region of interest" description="Disordered" evidence="25">
    <location>
        <begin position="100"/>
        <end position="119"/>
    </location>
</feature>
<evidence type="ECO:0000256" key="1">
    <source>
        <dbReference type="ARBA" id="ARBA00001954"/>
    </source>
</evidence>
<evidence type="ECO:0000256" key="4">
    <source>
        <dbReference type="ARBA" id="ARBA00006264"/>
    </source>
</evidence>
<dbReference type="RefSeq" id="XP_023386435.1">
    <property type="nucleotide sequence ID" value="XM_023530667.1"/>
</dbReference>
<keyword evidence="10" id="KW-0560">Oxidoreductase</keyword>
<dbReference type="GO" id="GO:0042245">
    <property type="term" value="P:RNA repair"/>
    <property type="evidence" value="ECO:0007669"/>
    <property type="project" value="InterPro"/>
</dbReference>
<comment type="similarity">
    <text evidence="4">Belongs to the fto family.</text>
</comment>
<evidence type="ECO:0000256" key="23">
    <source>
        <dbReference type="ARBA" id="ARBA00049056"/>
    </source>
</evidence>
<evidence type="ECO:0000256" key="21">
    <source>
        <dbReference type="ARBA" id="ARBA00048158"/>
    </source>
</evidence>